<sequence length="196" mass="21054">MSGFVLAFTVLSSLLLTTSFAQNCSSYSFPGNRKFSLCRELPYLSSHLHWNYNQNTGKLDLAYRHGGIMSKDKWVAWAINPNNNLKNSMIGAQALVAIPRSDGSNSVYSCPITSYDTTLAEGTISYNVSGLSATRQGNEVIVFATLMLPSGTTTLVHLWQEGLLSGSTPQVHAMASANTNAKESLNLVSSQAPAGV</sequence>
<organism evidence="1 2">
    <name type="scientific">Bauhinia variegata</name>
    <name type="common">Purple orchid tree</name>
    <name type="synonym">Phanera variegata</name>
    <dbReference type="NCBI Taxonomy" id="167791"/>
    <lineage>
        <taxon>Eukaryota</taxon>
        <taxon>Viridiplantae</taxon>
        <taxon>Streptophyta</taxon>
        <taxon>Embryophyta</taxon>
        <taxon>Tracheophyta</taxon>
        <taxon>Spermatophyta</taxon>
        <taxon>Magnoliopsida</taxon>
        <taxon>eudicotyledons</taxon>
        <taxon>Gunneridae</taxon>
        <taxon>Pentapetalae</taxon>
        <taxon>rosids</taxon>
        <taxon>fabids</taxon>
        <taxon>Fabales</taxon>
        <taxon>Fabaceae</taxon>
        <taxon>Cercidoideae</taxon>
        <taxon>Cercideae</taxon>
        <taxon>Bauhiniinae</taxon>
        <taxon>Bauhinia</taxon>
    </lineage>
</organism>
<keyword evidence="2" id="KW-1185">Reference proteome</keyword>
<protein>
    <submittedName>
        <fullName evidence="1">Uncharacterized protein</fullName>
    </submittedName>
</protein>
<accession>A0ACB9M0A1</accession>
<gene>
    <name evidence="1" type="ORF">L6164_025324</name>
</gene>
<evidence type="ECO:0000313" key="1">
    <source>
        <dbReference type="EMBL" id="KAI4317457.1"/>
    </source>
</evidence>
<dbReference type="Proteomes" id="UP000828941">
    <property type="component" value="Chromosome 10"/>
</dbReference>
<evidence type="ECO:0000313" key="2">
    <source>
        <dbReference type="Proteomes" id="UP000828941"/>
    </source>
</evidence>
<proteinExistence type="predicted"/>
<dbReference type="EMBL" id="CM039435">
    <property type="protein sequence ID" value="KAI4317457.1"/>
    <property type="molecule type" value="Genomic_DNA"/>
</dbReference>
<comment type="caution">
    <text evidence="1">The sequence shown here is derived from an EMBL/GenBank/DDBJ whole genome shotgun (WGS) entry which is preliminary data.</text>
</comment>
<reference evidence="1 2" key="1">
    <citation type="journal article" date="2022" name="DNA Res.">
        <title>Chromosomal-level genome assembly of the orchid tree Bauhinia variegata (Leguminosae; Cercidoideae) supports the allotetraploid origin hypothesis of Bauhinia.</title>
        <authorList>
            <person name="Zhong Y."/>
            <person name="Chen Y."/>
            <person name="Zheng D."/>
            <person name="Pang J."/>
            <person name="Liu Y."/>
            <person name="Luo S."/>
            <person name="Meng S."/>
            <person name="Qian L."/>
            <person name="Wei D."/>
            <person name="Dai S."/>
            <person name="Zhou R."/>
        </authorList>
    </citation>
    <scope>NUCLEOTIDE SEQUENCE [LARGE SCALE GENOMIC DNA]</scope>
    <source>
        <strain evidence="1">BV-YZ2020</strain>
    </source>
</reference>
<name>A0ACB9M0A1_BAUVA</name>